<dbReference type="GO" id="GO:0006281">
    <property type="term" value="P:DNA repair"/>
    <property type="evidence" value="ECO:0007669"/>
    <property type="project" value="UniProtKB-UniRule"/>
</dbReference>
<evidence type="ECO:0000259" key="10">
    <source>
        <dbReference type="SMART" id="SM00382"/>
    </source>
</evidence>
<evidence type="ECO:0000256" key="2">
    <source>
        <dbReference type="ARBA" id="ARBA00022741"/>
    </source>
</evidence>
<gene>
    <name evidence="9 11" type="primary">ruvB</name>
    <name evidence="11" type="ORF">KS4_30840</name>
</gene>
<dbReference type="GO" id="GO:0016887">
    <property type="term" value="F:ATP hydrolysis activity"/>
    <property type="evidence" value="ECO:0007669"/>
    <property type="project" value="RHEA"/>
</dbReference>
<feature type="binding site" evidence="9">
    <location>
        <position position="69"/>
    </location>
    <ligand>
        <name>Mg(2+)</name>
        <dbReference type="ChEBI" id="CHEBI:18420"/>
    </ligand>
</feature>
<feature type="binding site" evidence="9">
    <location>
        <position position="68"/>
    </location>
    <ligand>
        <name>ATP</name>
        <dbReference type="ChEBI" id="CHEBI:30616"/>
    </ligand>
</feature>
<dbReference type="NCBIfam" id="TIGR00635">
    <property type="entry name" value="ruvB"/>
    <property type="match status" value="1"/>
</dbReference>
<dbReference type="RefSeq" id="WP_145079684.1">
    <property type="nucleotide sequence ID" value="NZ_CP036425.1"/>
</dbReference>
<reference evidence="11 12" key="1">
    <citation type="submission" date="2019-02" db="EMBL/GenBank/DDBJ databases">
        <title>Deep-cultivation of Planctomycetes and their phenomic and genomic characterization uncovers novel biology.</title>
        <authorList>
            <person name="Wiegand S."/>
            <person name="Jogler M."/>
            <person name="Boedeker C."/>
            <person name="Pinto D."/>
            <person name="Vollmers J."/>
            <person name="Rivas-Marin E."/>
            <person name="Kohn T."/>
            <person name="Peeters S.H."/>
            <person name="Heuer A."/>
            <person name="Rast P."/>
            <person name="Oberbeckmann S."/>
            <person name="Bunk B."/>
            <person name="Jeske O."/>
            <person name="Meyerdierks A."/>
            <person name="Storesund J.E."/>
            <person name="Kallscheuer N."/>
            <person name="Luecker S."/>
            <person name="Lage O.M."/>
            <person name="Pohl T."/>
            <person name="Merkel B.J."/>
            <person name="Hornburger P."/>
            <person name="Mueller R.-W."/>
            <person name="Bruemmer F."/>
            <person name="Labrenz M."/>
            <person name="Spormann A.M."/>
            <person name="Op den Camp H."/>
            <person name="Overmann J."/>
            <person name="Amann R."/>
            <person name="Jetten M.S.M."/>
            <person name="Mascher T."/>
            <person name="Medema M.H."/>
            <person name="Devos D.P."/>
            <person name="Kaster A.-K."/>
            <person name="Ovreas L."/>
            <person name="Rohde M."/>
            <person name="Galperin M.Y."/>
            <person name="Jogler C."/>
        </authorList>
    </citation>
    <scope>NUCLEOTIDE SEQUENCE [LARGE SCALE GENOMIC DNA]</scope>
    <source>
        <strain evidence="11 12">KS4</strain>
    </source>
</reference>
<dbReference type="InterPro" id="IPR041445">
    <property type="entry name" value="AAA_lid_4"/>
</dbReference>
<evidence type="ECO:0000256" key="1">
    <source>
        <dbReference type="ARBA" id="ARBA00022490"/>
    </source>
</evidence>
<dbReference type="InterPro" id="IPR027417">
    <property type="entry name" value="P-loop_NTPase"/>
</dbReference>
<accession>A0A517YXS2</accession>
<dbReference type="Pfam" id="PF05496">
    <property type="entry name" value="RuvB_N"/>
    <property type="match status" value="1"/>
</dbReference>
<dbReference type="SMART" id="SM00382">
    <property type="entry name" value="AAA"/>
    <property type="match status" value="1"/>
</dbReference>
<dbReference type="SUPFAM" id="SSF52540">
    <property type="entry name" value="P-loop containing nucleoside triphosphate hydrolases"/>
    <property type="match status" value="1"/>
</dbReference>
<feature type="binding site" evidence="9">
    <location>
        <position position="23"/>
    </location>
    <ligand>
        <name>ATP</name>
        <dbReference type="ChEBI" id="CHEBI:30616"/>
    </ligand>
</feature>
<feature type="binding site" evidence="9">
    <location>
        <position position="24"/>
    </location>
    <ligand>
        <name>ATP</name>
        <dbReference type="ChEBI" id="CHEBI:30616"/>
    </ligand>
</feature>
<feature type="binding site" evidence="9">
    <location>
        <position position="330"/>
    </location>
    <ligand>
        <name>DNA</name>
        <dbReference type="ChEBI" id="CHEBI:16991"/>
    </ligand>
</feature>
<dbReference type="InterPro" id="IPR008824">
    <property type="entry name" value="RuvB-like_N"/>
</dbReference>
<dbReference type="OrthoDB" id="9804478at2"/>
<keyword evidence="4 9" id="KW-0378">Hydrolase</keyword>
<evidence type="ECO:0000256" key="3">
    <source>
        <dbReference type="ARBA" id="ARBA00022763"/>
    </source>
</evidence>
<keyword evidence="8 9" id="KW-0234">DNA repair</keyword>
<dbReference type="Pfam" id="PF05491">
    <property type="entry name" value="WHD_RuvB"/>
    <property type="match status" value="1"/>
</dbReference>
<dbReference type="GO" id="GO:0000400">
    <property type="term" value="F:four-way junction DNA binding"/>
    <property type="evidence" value="ECO:0007669"/>
    <property type="project" value="UniProtKB-UniRule"/>
</dbReference>
<feature type="binding site" evidence="9">
    <location>
        <position position="332"/>
    </location>
    <ligand>
        <name>DNA</name>
        <dbReference type="ChEBI" id="CHEBI:16991"/>
    </ligand>
</feature>
<dbReference type="KEGG" id="pcor:KS4_30840"/>
<keyword evidence="2 9" id="KW-0547">Nucleotide-binding</keyword>
<dbReference type="PANTHER" id="PTHR42848:SF1">
    <property type="entry name" value="HOLLIDAY JUNCTION BRANCH MIGRATION COMPLEX SUBUNIT RUVB"/>
    <property type="match status" value="1"/>
</dbReference>
<keyword evidence="6 9" id="KW-0238">DNA-binding</keyword>
<dbReference type="Pfam" id="PF17864">
    <property type="entry name" value="AAA_lid_4"/>
    <property type="match status" value="1"/>
</dbReference>
<dbReference type="Gene3D" id="3.40.50.300">
    <property type="entry name" value="P-loop containing nucleotide triphosphate hydrolases"/>
    <property type="match status" value="1"/>
</dbReference>
<comment type="catalytic activity">
    <reaction evidence="9">
        <text>ATP + H2O = ADP + phosphate + H(+)</text>
        <dbReference type="Rhea" id="RHEA:13065"/>
        <dbReference type="ChEBI" id="CHEBI:15377"/>
        <dbReference type="ChEBI" id="CHEBI:15378"/>
        <dbReference type="ChEBI" id="CHEBI:30616"/>
        <dbReference type="ChEBI" id="CHEBI:43474"/>
        <dbReference type="ChEBI" id="CHEBI:456216"/>
    </reaction>
</comment>
<evidence type="ECO:0000256" key="5">
    <source>
        <dbReference type="ARBA" id="ARBA00022840"/>
    </source>
</evidence>
<dbReference type="InterPro" id="IPR003593">
    <property type="entry name" value="AAA+_ATPase"/>
</dbReference>
<dbReference type="PANTHER" id="PTHR42848">
    <property type="match status" value="1"/>
</dbReference>
<feature type="region of interest" description="Head domain (RuvB-H)" evidence="9">
    <location>
        <begin position="275"/>
        <end position="363"/>
    </location>
</feature>
<dbReference type="HAMAP" id="MF_00016">
    <property type="entry name" value="DNA_HJ_migration_RuvB"/>
    <property type="match status" value="1"/>
</dbReference>
<proteinExistence type="inferred from homology"/>
<dbReference type="AlphaFoldDB" id="A0A517YXS2"/>
<organism evidence="11 12">
    <name type="scientific">Poriferisphaera corsica</name>
    <dbReference type="NCBI Taxonomy" id="2528020"/>
    <lineage>
        <taxon>Bacteria</taxon>
        <taxon>Pseudomonadati</taxon>
        <taxon>Planctomycetota</taxon>
        <taxon>Phycisphaerae</taxon>
        <taxon>Phycisphaerales</taxon>
        <taxon>Phycisphaeraceae</taxon>
        <taxon>Poriferisphaera</taxon>
    </lineage>
</organism>
<comment type="subunit">
    <text evidence="9">Homohexamer. Forms an RuvA(8)-RuvB(12)-Holliday junction (HJ) complex. HJ DNA is sandwiched between 2 RuvA tetramers; dsDNA enters through RuvA and exits via RuvB. An RuvB hexamer assembles on each DNA strand where it exits the tetramer. Each RuvB hexamer is contacted by two RuvA subunits (via domain III) on 2 adjacent RuvB subunits; this complex drives branch migration. In the full resolvosome a probable DNA-RuvA(4)-RuvB(12)-RuvC(2) complex forms which resolves the HJ.</text>
</comment>
<keyword evidence="5 9" id="KW-0067">ATP-binding</keyword>
<feature type="binding site" evidence="9">
    <location>
        <position position="174"/>
    </location>
    <ligand>
        <name>ATP</name>
        <dbReference type="ChEBI" id="CHEBI:30616"/>
    </ligand>
</feature>
<dbReference type="Gene3D" id="1.10.8.60">
    <property type="match status" value="1"/>
</dbReference>
<name>A0A517YXS2_9BACT</name>
<keyword evidence="3 9" id="KW-0227">DNA damage</keyword>
<evidence type="ECO:0000256" key="6">
    <source>
        <dbReference type="ARBA" id="ARBA00023125"/>
    </source>
</evidence>
<keyword evidence="11" id="KW-0347">Helicase</keyword>
<comment type="subcellular location">
    <subcellularLocation>
        <location evidence="9">Cytoplasm</location>
    </subcellularLocation>
</comment>
<protein>
    <recommendedName>
        <fullName evidence="9">Holliday junction branch migration complex subunit RuvB</fullName>
        <ecNumber evidence="9">3.6.4.-</ecNumber>
    </recommendedName>
</protein>
<dbReference type="GO" id="GO:0009378">
    <property type="term" value="F:four-way junction helicase activity"/>
    <property type="evidence" value="ECO:0007669"/>
    <property type="project" value="InterPro"/>
</dbReference>
<evidence type="ECO:0000313" key="11">
    <source>
        <dbReference type="EMBL" id="QDU35007.1"/>
    </source>
</evidence>
<dbReference type="Proteomes" id="UP000317369">
    <property type="component" value="Chromosome"/>
</dbReference>
<dbReference type="GO" id="GO:0005524">
    <property type="term" value="F:ATP binding"/>
    <property type="evidence" value="ECO:0007669"/>
    <property type="project" value="UniProtKB-UniRule"/>
</dbReference>
<evidence type="ECO:0000256" key="8">
    <source>
        <dbReference type="ARBA" id="ARBA00023204"/>
    </source>
</evidence>
<dbReference type="GO" id="GO:0005737">
    <property type="term" value="C:cytoplasm"/>
    <property type="evidence" value="ECO:0007669"/>
    <property type="project" value="UniProtKB-SubCell"/>
</dbReference>
<evidence type="ECO:0000256" key="4">
    <source>
        <dbReference type="ARBA" id="ARBA00022801"/>
    </source>
</evidence>
<dbReference type="NCBIfam" id="NF000868">
    <property type="entry name" value="PRK00080.1"/>
    <property type="match status" value="1"/>
</dbReference>
<keyword evidence="7 9" id="KW-0233">DNA recombination</keyword>
<dbReference type="EC" id="3.6.4.-" evidence="9"/>
<dbReference type="InterPro" id="IPR008823">
    <property type="entry name" value="RuvB_wg_C"/>
</dbReference>
<comment type="caution">
    <text evidence="9">Lacks conserved residue(s) required for the propagation of feature annotation.</text>
</comment>
<evidence type="ECO:0000256" key="7">
    <source>
        <dbReference type="ARBA" id="ARBA00023172"/>
    </source>
</evidence>
<dbReference type="InterPro" id="IPR036388">
    <property type="entry name" value="WH-like_DNA-bd_sf"/>
</dbReference>
<feature type="binding site" evidence="9">
    <location>
        <position position="65"/>
    </location>
    <ligand>
        <name>ATP</name>
        <dbReference type="ChEBI" id="CHEBI:30616"/>
    </ligand>
</feature>
<feature type="binding site" evidence="9">
    <location>
        <begin position="131"/>
        <end position="133"/>
    </location>
    <ligand>
        <name>ATP</name>
        <dbReference type="ChEBI" id="CHEBI:30616"/>
    </ligand>
</feature>
<dbReference type="EMBL" id="CP036425">
    <property type="protein sequence ID" value="QDU35007.1"/>
    <property type="molecule type" value="Genomic_DNA"/>
</dbReference>
<keyword evidence="12" id="KW-1185">Reference proteome</keyword>
<feature type="domain" description="AAA+ ATPase" evidence="10">
    <location>
        <begin position="54"/>
        <end position="187"/>
    </location>
</feature>
<keyword evidence="1 9" id="KW-0963">Cytoplasm</keyword>
<sequence>MAKERIISAATTTQQEETFNLSLRPESLHDYVGQPKLVEKLSITLAAVKQRKEPMEHVLLHGPPGLGKTTLAHIIANEMDTHVTVTAGPALTKPGDLVGILTKLQPHDVLFVDEIHRLQISLEEYLYSAMEDFKIDVQIDQGMHAKTITLPIKPFTLIGATTRAGMISGPMRSRFGITHNLEFYSESDLLAILTRSARLMNLIPSNSDLESIGDTSNLSSDILNALCAIASRSRGTPRIANRLLRRVRDFTQVKAGGELTPAVVDAALSLEGIDSLGIDDLDRKYMQVIADVYDGGPVGLEAIAATLGEDAGTLEEVVEPYLLQIGFLARTRKGRQLTTAAAQHLGLRISTSQNPADLFALED</sequence>
<dbReference type="CDD" id="cd00009">
    <property type="entry name" value="AAA"/>
    <property type="match status" value="1"/>
</dbReference>
<feature type="binding site" evidence="9">
    <location>
        <position position="184"/>
    </location>
    <ligand>
        <name>ATP</name>
        <dbReference type="ChEBI" id="CHEBI:30616"/>
    </ligand>
</feature>
<dbReference type="GO" id="GO:0006310">
    <property type="term" value="P:DNA recombination"/>
    <property type="evidence" value="ECO:0007669"/>
    <property type="project" value="UniProtKB-UniRule"/>
</dbReference>
<dbReference type="GO" id="GO:0048476">
    <property type="term" value="C:Holliday junction resolvase complex"/>
    <property type="evidence" value="ECO:0007669"/>
    <property type="project" value="UniProtKB-UniRule"/>
</dbReference>
<dbReference type="InterPro" id="IPR004605">
    <property type="entry name" value="DNA_helicase_Holl-junc_RuvB"/>
</dbReference>
<dbReference type="Gene3D" id="1.10.10.10">
    <property type="entry name" value="Winged helix-like DNA-binding domain superfamily/Winged helix DNA-binding domain"/>
    <property type="match status" value="1"/>
</dbReference>
<comment type="similarity">
    <text evidence="9">Belongs to the RuvB family.</text>
</comment>
<comment type="domain">
    <text evidence="9">Has 3 domains, the large (RuvB-L) and small ATPase (RuvB-S) domains and the C-terminal head (RuvB-H) domain. The head domain binds DNA, while the ATPase domains jointly bind ATP, ADP or are empty depending on the state of the subunit in the translocation cycle. During a single DNA translocation step the structure of each domain remains the same, but their relative positions change.</text>
</comment>
<feature type="binding site" evidence="9">
    <location>
        <position position="238"/>
    </location>
    <ligand>
        <name>ATP</name>
        <dbReference type="ChEBI" id="CHEBI:30616"/>
    </ligand>
</feature>
<feature type="binding site" evidence="9">
    <location>
        <position position="335"/>
    </location>
    <ligand>
        <name>DNA</name>
        <dbReference type="ChEBI" id="CHEBI:16991"/>
    </ligand>
</feature>
<feature type="binding site" evidence="9">
    <location>
        <position position="70"/>
    </location>
    <ligand>
        <name>ATP</name>
        <dbReference type="ChEBI" id="CHEBI:30616"/>
    </ligand>
</feature>
<dbReference type="SUPFAM" id="SSF46785">
    <property type="entry name" value="Winged helix' DNA-binding domain"/>
    <property type="match status" value="1"/>
</dbReference>
<evidence type="ECO:0000313" key="12">
    <source>
        <dbReference type="Proteomes" id="UP000317369"/>
    </source>
</evidence>
<comment type="function">
    <text evidence="9">The RuvA-RuvB-RuvC complex processes Holliday junction (HJ) DNA during genetic recombination and DNA repair, while the RuvA-RuvB complex plays an important role in the rescue of blocked DNA replication forks via replication fork reversal (RFR). RuvA specifically binds to HJ cruciform DNA, conferring on it an open structure. The RuvB hexamer acts as an ATP-dependent pump, pulling dsDNA into and through the RuvAB complex. RuvB forms 2 homohexamers on either side of HJ DNA bound by 1 or 2 RuvA tetramers; 4 subunits per hexamer contact DNA at a time. Coordinated motions by a converter formed by DNA-disengaged RuvB subunits stimulates ATP hydrolysis and nucleotide exchange. Immobilization of the converter enables RuvB to convert the ATP-contained energy into a lever motion, pulling 2 nucleotides of DNA out of the RuvA tetramer per ATP hydrolyzed, thus driving DNA branch migration. The RuvB motors rotate together with the DNA substrate, which together with the progressing nucleotide cycle form the mechanistic basis for DNA recombination by continuous HJ branch migration. Branch migration allows RuvC to scan DNA until it finds its consensus sequence, where it cleaves and resolves cruciform DNA.</text>
</comment>
<evidence type="ECO:0000256" key="9">
    <source>
        <dbReference type="HAMAP-Rule" id="MF_00016"/>
    </source>
</evidence>
<feature type="binding site" evidence="9">
    <location>
        <position position="69"/>
    </location>
    <ligand>
        <name>ATP</name>
        <dbReference type="ChEBI" id="CHEBI:30616"/>
    </ligand>
</feature>
<dbReference type="InterPro" id="IPR036390">
    <property type="entry name" value="WH_DNA-bd_sf"/>
</dbReference>